<keyword evidence="1" id="KW-0805">Transcription regulation</keyword>
<dbReference type="InterPro" id="IPR001647">
    <property type="entry name" value="HTH_TetR"/>
</dbReference>
<keyword evidence="7" id="KW-1185">Reference proteome</keyword>
<protein>
    <recommendedName>
        <fullName evidence="5">HTH tetR-type domain-containing protein</fullName>
    </recommendedName>
</protein>
<feature type="domain" description="HTH tetR-type" evidence="5">
    <location>
        <begin position="14"/>
        <end position="74"/>
    </location>
</feature>
<evidence type="ECO:0000256" key="4">
    <source>
        <dbReference type="PROSITE-ProRule" id="PRU00335"/>
    </source>
</evidence>
<dbReference type="Pfam" id="PF17754">
    <property type="entry name" value="TetR_C_14"/>
    <property type="match status" value="1"/>
</dbReference>
<dbReference type="RefSeq" id="WP_343926440.1">
    <property type="nucleotide sequence ID" value="NZ_BAAAKW010000064.1"/>
</dbReference>
<keyword evidence="3" id="KW-0804">Transcription</keyword>
<evidence type="ECO:0000256" key="1">
    <source>
        <dbReference type="ARBA" id="ARBA00023015"/>
    </source>
</evidence>
<dbReference type="PANTHER" id="PTHR30055">
    <property type="entry name" value="HTH-TYPE TRANSCRIPTIONAL REGULATOR RUTR"/>
    <property type="match status" value="1"/>
</dbReference>
<dbReference type="EMBL" id="BAAAKW010000064">
    <property type="protein sequence ID" value="GAA1225749.1"/>
    <property type="molecule type" value="Genomic_DNA"/>
</dbReference>
<evidence type="ECO:0000256" key="3">
    <source>
        <dbReference type="ARBA" id="ARBA00023163"/>
    </source>
</evidence>
<dbReference type="InterPro" id="IPR009057">
    <property type="entry name" value="Homeodomain-like_sf"/>
</dbReference>
<dbReference type="Pfam" id="PF00440">
    <property type="entry name" value="TetR_N"/>
    <property type="match status" value="1"/>
</dbReference>
<sequence>MTTTRHSGRGRPPAASRELLQEAAFELFVENGYLGTTVDHIATRAGVSRNTFFNYFDAKGEVFWVELDATTERVKAALAGDSSVAPTTNAAGIGIRQAMLTAIAPLQSEHVPFVLTQYDLIGSITELQASAMSRFATQARLLSEHLRRNGVAPAAARAQAYSLIACVIAAAQEWAQAGPLRGRLEPYVQSAIDATLIAE</sequence>
<dbReference type="PANTHER" id="PTHR30055:SF238">
    <property type="entry name" value="MYCOFACTOCIN BIOSYNTHESIS TRANSCRIPTIONAL REGULATOR MFTR-RELATED"/>
    <property type="match status" value="1"/>
</dbReference>
<dbReference type="InterPro" id="IPR050109">
    <property type="entry name" value="HTH-type_TetR-like_transc_reg"/>
</dbReference>
<dbReference type="Gene3D" id="1.10.357.10">
    <property type="entry name" value="Tetracycline Repressor, domain 2"/>
    <property type="match status" value="1"/>
</dbReference>
<evidence type="ECO:0000313" key="6">
    <source>
        <dbReference type="EMBL" id="GAA1225749.1"/>
    </source>
</evidence>
<dbReference type="Proteomes" id="UP001500943">
    <property type="component" value="Unassembled WGS sequence"/>
</dbReference>
<evidence type="ECO:0000313" key="7">
    <source>
        <dbReference type="Proteomes" id="UP001500943"/>
    </source>
</evidence>
<reference evidence="6 7" key="1">
    <citation type="journal article" date="2019" name="Int. J. Syst. Evol. Microbiol.">
        <title>The Global Catalogue of Microorganisms (GCM) 10K type strain sequencing project: providing services to taxonomists for standard genome sequencing and annotation.</title>
        <authorList>
            <consortium name="The Broad Institute Genomics Platform"/>
            <consortium name="The Broad Institute Genome Sequencing Center for Infectious Disease"/>
            <person name="Wu L."/>
            <person name="Ma J."/>
        </authorList>
    </citation>
    <scope>NUCLEOTIDE SEQUENCE [LARGE SCALE GENOMIC DNA]</scope>
    <source>
        <strain evidence="6 7">JCM 12762</strain>
    </source>
</reference>
<gene>
    <name evidence="6" type="ORF">GCM10009655_25550</name>
</gene>
<comment type="caution">
    <text evidence="6">The sequence shown here is derived from an EMBL/GenBank/DDBJ whole genome shotgun (WGS) entry which is preliminary data.</text>
</comment>
<evidence type="ECO:0000256" key="2">
    <source>
        <dbReference type="ARBA" id="ARBA00023125"/>
    </source>
</evidence>
<keyword evidence="2 4" id="KW-0238">DNA-binding</keyword>
<dbReference type="InterPro" id="IPR041347">
    <property type="entry name" value="MftR_C"/>
</dbReference>
<feature type="DNA-binding region" description="H-T-H motif" evidence="4">
    <location>
        <begin position="37"/>
        <end position="56"/>
    </location>
</feature>
<evidence type="ECO:0000259" key="5">
    <source>
        <dbReference type="PROSITE" id="PS50977"/>
    </source>
</evidence>
<name>A0ABN1VXL7_9MICO</name>
<dbReference type="PROSITE" id="PS50977">
    <property type="entry name" value="HTH_TETR_2"/>
    <property type="match status" value="1"/>
</dbReference>
<proteinExistence type="predicted"/>
<dbReference type="SUPFAM" id="SSF46689">
    <property type="entry name" value="Homeodomain-like"/>
    <property type="match status" value="1"/>
</dbReference>
<organism evidence="6 7">
    <name type="scientific">Rhodoglobus aureus</name>
    <dbReference type="NCBI Taxonomy" id="191497"/>
    <lineage>
        <taxon>Bacteria</taxon>
        <taxon>Bacillati</taxon>
        <taxon>Actinomycetota</taxon>
        <taxon>Actinomycetes</taxon>
        <taxon>Micrococcales</taxon>
        <taxon>Microbacteriaceae</taxon>
        <taxon>Rhodoglobus</taxon>
    </lineage>
</organism>
<dbReference type="PRINTS" id="PR00455">
    <property type="entry name" value="HTHTETR"/>
</dbReference>
<accession>A0ABN1VXL7</accession>